<dbReference type="GO" id="GO:0004519">
    <property type="term" value="F:endonuclease activity"/>
    <property type="evidence" value="ECO:0007669"/>
    <property type="project" value="UniProtKB-KW"/>
</dbReference>
<keyword evidence="2" id="KW-0540">Nuclease</keyword>
<dbReference type="SUPFAM" id="SSF52540">
    <property type="entry name" value="P-loop containing nucleoside triphosphate hydrolases"/>
    <property type="match status" value="1"/>
</dbReference>
<dbReference type="Gene3D" id="3.40.50.300">
    <property type="entry name" value="P-loop containing nucleotide triphosphate hydrolases"/>
    <property type="match status" value="1"/>
</dbReference>
<comment type="caution">
    <text evidence="2">The sequence shown here is derived from an EMBL/GenBank/DDBJ whole genome shotgun (WGS) entry which is preliminary data.</text>
</comment>
<keyword evidence="3" id="KW-1185">Reference proteome</keyword>
<proteinExistence type="predicted"/>
<keyword evidence="2" id="KW-0255">Endonuclease</keyword>
<protein>
    <submittedName>
        <fullName evidence="2">Restriction endonuclease</fullName>
    </submittedName>
</protein>
<dbReference type="Proteomes" id="UP000018747">
    <property type="component" value="Unassembled WGS sequence"/>
</dbReference>
<dbReference type="Pfam" id="PF20720">
    <property type="entry name" value="nSTAND3"/>
    <property type="match status" value="1"/>
</dbReference>
<dbReference type="EMBL" id="AHMT02000055">
    <property type="protein sequence ID" value="EQA60657.1"/>
    <property type="molecule type" value="Genomic_DNA"/>
</dbReference>
<organism evidence="2 3">
    <name type="scientific">Leptospira alexanderi serovar Manhao 3 str. L 60</name>
    <dbReference type="NCBI Taxonomy" id="1049759"/>
    <lineage>
        <taxon>Bacteria</taxon>
        <taxon>Pseudomonadati</taxon>
        <taxon>Spirochaetota</taxon>
        <taxon>Spirochaetia</taxon>
        <taxon>Leptospirales</taxon>
        <taxon>Leptospiraceae</taxon>
        <taxon>Leptospira</taxon>
    </lineage>
</organism>
<dbReference type="AlphaFoldDB" id="V6HUZ5"/>
<keyword evidence="2" id="KW-0378">Hydrolase</keyword>
<dbReference type="InterPro" id="IPR049050">
    <property type="entry name" value="nSTAND3"/>
</dbReference>
<evidence type="ECO:0000313" key="3">
    <source>
        <dbReference type="Proteomes" id="UP000018747"/>
    </source>
</evidence>
<dbReference type="RefSeq" id="WP_020985205.1">
    <property type="nucleotide sequence ID" value="NZ_AHMT02000055.1"/>
</dbReference>
<evidence type="ECO:0000313" key="2">
    <source>
        <dbReference type="EMBL" id="EQA60657.1"/>
    </source>
</evidence>
<feature type="domain" description="Novel STAND NTPase 3" evidence="1">
    <location>
        <begin position="180"/>
        <end position="339"/>
    </location>
</feature>
<gene>
    <name evidence="2" type="ORF">LEP1GSC062_4060</name>
</gene>
<name>V6HUZ5_9LEPT</name>
<reference evidence="2" key="1">
    <citation type="submission" date="2013-05" db="EMBL/GenBank/DDBJ databases">
        <authorList>
            <person name="Harkins D.M."/>
            <person name="Durkin A.S."/>
            <person name="Brinkac L.M."/>
            <person name="Haft D.H."/>
            <person name="Selengut J.D."/>
            <person name="Sanka R."/>
            <person name="DePew J."/>
            <person name="Purushe J."/>
            <person name="Hartskeerl R.A."/>
            <person name="Ahmed A."/>
            <person name="van der Linden H."/>
            <person name="Goris M.G.A."/>
            <person name="Vinetz J.M."/>
            <person name="Sutton G.G."/>
            <person name="Nierman W.C."/>
            <person name="Fouts D.E."/>
        </authorList>
    </citation>
    <scope>NUCLEOTIDE SEQUENCE [LARGE SCALE GENOMIC DNA]</scope>
    <source>
        <strain evidence="2">L 60</strain>
    </source>
</reference>
<evidence type="ECO:0000259" key="1">
    <source>
        <dbReference type="Pfam" id="PF20720"/>
    </source>
</evidence>
<accession>V6HUZ5</accession>
<sequence length="767" mass="91408">MSSEQPLINMNFIFEKSLSWLDFQMLAKDILNKMLNIEMLNFAEGKDQGIDLRYFVSKDYRIIAQCKRIKNLTKKIIDEEYKKIVKIDFEEFYFVFSSDPSVNLIDYIKNKFHKWMPNGDLHIINGSRLNDFLYNNIDILLKHHKLWFQSTDLLKLIQNEYLESRSFDFLMSIQKEAVFYYKSNAFFEAIKILKEQKVIIISGIPGIGKTTLSKILILELIKDKFDIRIIRNIIEGEKLLTQNSKNGMVLYFDDFLGENFLRYDTMQGRSRDYLDFIERVQRSKDKYLIVTTREYILQQAIHEYPKLLESEMFRITKYILELEKYSIESKAYILYNHLYYSKNITNDYIRMVLVNNSYEKIINHPNYNPRVISAMTREMVGIPSGKYIEEFYENLNNPHKVWRDVFRNLISNEARILLIVFLCLDGNCLLKSLNNEYEKLLSHASKYLYIESKKLFVELLKEIEGTFTLTKIDGNQTPYIEFHNPSIKDFLIDEVLNYSVIINAIIETTLNINTLLFIKEHLITEEKSQMVSIILEKLLINYDSLVNLKIEFIWFEKNLNLPCVEINPLTNIDKLYKISESFDPIQYRSVQNKIIKFLESVDFMDFIEEGEINLLKHIITKVKIFVTYPYKILEILFKNIDDSDSLFNFFSFSDVFEKEFDLYLNNKSTLITDKFEKIVTDSFCLDYNYRADVYETLSEIKIEDYFKDKNVKAKILYQIDRLEEYYNEKEKKSNKRIIDKKAKIEKKEPVFSLNSIFNEDMLMKDNS</sequence>
<dbReference type="InterPro" id="IPR027417">
    <property type="entry name" value="P-loop_NTPase"/>
</dbReference>